<accession>A1ZVZ4</accession>
<name>A1ZVZ4_MICM2</name>
<evidence type="ECO:0000313" key="2">
    <source>
        <dbReference type="Proteomes" id="UP000004095"/>
    </source>
</evidence>
<evidence type="ECO:0008006" key="3">
    <source>
        <dbReference type="Google" id="ProtNLM"/>
    </source>
</evidence>
<keyword evidence="2" id="KW-1185">Reference proteome</keyword>
<dbReference type="EMBL" id="AAWS01000048">
    <property type="protein sequence ID" value="EAY25476.1"/>
    <property type="molecule type" value="Genomic_DNA"/>
</dbReference>
<gene>
    <name evidence="1" type="ORF">M23134_00830</name>
</gene>
<dbReference type="AlphaFoldDB" id="A1ZVZ4"/>
<reference evidence="1 2" key="1">
    <citation type="submission" date="2007-01" db="EMBL/GenBank/DDBJ databases">
        <authorList>
            <person name="Haygood M."/>
            <person name="Podell S."/>
            <person name="Anderson C."/>
            <person name="Hopkinson B."/>
            <person name="Roe K."/>
            <person name="Barbeau K."/>
            <person name="Gaasterland T."/>
            <person name="Ferriera S."/>
            <person name="Johnson J."/>
            <person name="Kravitz S."/>
            <person name="Beeson K."/>
            <person name="Sutton G."/>
            <person name="Rogers Y.-H."/>
            <person name="Friedman R."/>
            <person name="Frazier M."/>
            <person name="Venter J.C."/>
        </authorList>
    </citation>
    <scope>NUCLEOTIDE SEQUENCE [LARGE SCALE GENOMIC DNA]</scope>
    <source>
        <strain evidence="1 2">ATCC 23134</strain>
    </source>
</reference>
<evidence type="ECO:0000313" key="1">
    <source>
        <dbReference type="EMBL" id="EAY25476.1"/>
    </source>
</evidence>
<sequence>MNQAKYTLPFSVAGKINYDPGIVFVDFARVFGDHKVSAFLNYLLFRAGFGWGNTPETQCTWLETKKEIQAHTHLTPDEQDRVVRMLTQRGILKVKRAAPPTEAQWQLKNIVTGNFRKGYGLFHYRVNWANPIFSSFTCWVTTQQEGRKQNTRTKLSIAEYIAYKCKKTKNETSQKAVPEYSKTGEAFQDEWKQLATKMAHKLVAVHQHRTDVSNVDLHEVYQKLTKHQHRPKHLQHIQTEFKYYCLIEAEALHGKMPFDEACLDSFFQKIFKNGNELISFFQETWELWHLNKIKQQEQKNASHKTNTLGKIKNTEIRALNQVTESIRQKWDKLKVFLRVQARQRKEKSIPKYVLNQIHFGGFDTQTNTLTFLVPSKYLYEQLESNTYVQFIRQAIHQTIGEGVKLQYMLLRLE</sequence>
<comment type="caution">
    <text evidence="1">The sequence shown here is derived from an EMBL/GenBank/DDBJ whole genome shotgun (WGS) entry which is preliminary data.</text>
</comment>
<dbReference type="Proteomes" id="UP000004095">
    <property type="component" value="Unassembled WGS sequence"/>
</dbReference>
<protein>
    <recommendedName>
        <fullName evidence="3">DnaA N-terminal domain-containing protein</fullName>
    </recommendedName>
</protein>
<dbReference type="RefSeq" id="WP_002702814.1">
    <property type="nucleotide sequence ID" value="NZ_AAWS01000048.1"/>
</dbReference>
<proteinExistence type="predicted"/>
<organism evidence="1 2">
    <name type="scientific">Microscilla marina ATCC 23134</name>
    <dbReference type="NCBI Taxonomy" id="313606"/>
    <lineage>
        <taxon>Bacteria</taxon>
        <taxon>Pseudomonadati</taxon>
        <taxon>Bacteroidota</taxon>
        <taxon>Cytophagia</taxon>
        <taxon>Cytophagales</taxon>
        <taxon>Microscillaceae</taxon>
        <taxon>Microscilla</taxon>
    </lineage>
</organism>